<feature type="transmembrane region" description="Helical" evidence="3">
    <location>
        <begin position="62"/>
        <end position="82"/>
    </location>
</feature>
<organism evidence="4 5">
    <name type="scientific">Vescimonas fastidiosa</name>
    <dbReference type="NCBI Taxonomy" id="2714353"/>
    <lineage>
        <taxon>Bacteria</taxon>
        <taxon>Bacillati</taxon>
        <taxon>Bacillota</taxon>
        <taxon>Clostridia</taxon>
        <taxon>Eubacteriales</taxon>
        <taxon>Oscillospiraceae</taxon>
        <taxon>Vescimonas</taxon>
    </lineage>
</organism>
<keyword evidence="3" id="KW-1133">Transmembrane helix</keyword>
<evidence type="ECO:0000313" key="5">
    <source>
        <dbReference type="Proteomes" id="UP000681343"/>
    </source>
</evidence>
<dbReference type="AlphaFoldDB" id="A0A810PVZ8"/>
<feature type="compositionally biased region" description="Basic and acidic residues" evidence="2">
    <location>
        <begin position="30"/>
        <end position="43"/>
    </location>
</feature>
<feature type="coiled-coil region" evidence="1">
    <location>
        <begin position="84"/>
        <end position="111"/>
    </location>
</feature>
<accession>A0A810PVZ8</accession>
<proteinExistence type="predicted"/>
<keyword evidence="3" id="KW-0812">Transmembrane</keyword>
<keyword evidence="3" id="KW-0472">Membrane</keyword>
<protein>
    <recommendedName>
        <fullName evidence="6">Cell division protein FtsL</fullName>
    </recommendedName>
</protein>
<evidence type="ECO:0000256" key="2">
    <source>
        <dbReference type="SAM" id="MobiDB-lite"/>
    </source>
</evidence>
<name>A0A810PVZ8_9FIRM</name>
<dbReference type="Proteomes" id="UP000681343">
    <property type="component" value="Chromosome"/>
</dbReference>
<sequence>MAQKYDRRRYGYTDGSLAYDLDALARERALDDAGRMEQPHREPTPQPKRQPVARPVAKPSPLVLACAVLLTGLVVLLLMGYVRLTQVNTDISEMKSEISQLEERQVALLTQYEKTFDLATVKRVAEEAGMKKPTSGQVEYLELPSSDSAVVYRGDAGTALENIVDSIAAAVSSVVEYFR</sequence>
<evidence type="ECO:0000313" key="4">
    <source>
        <dbReference type="EMBL" id="BCK77906.1"/>
    </source>
</evidence>
<gene>
    <name evidence="4" type="ORF">MM35RIKEN_00980</name>
</gene>
<reference evidence="4" key="1">
    <citation type="submission" date="2020-09" db="EMBL/GenBank/DDBJ databases">
        <title>New species isolated from human feces.</title>
        <authorList>
            <person name="Kitahara M."/>
            <person name="Shigeno Y."/>
            <person name="Shime M."/>
            <person name="Matsumoto Y."/>
            <person name="Nakamura S."/>
            <person name="Motooka D."/>
            <person name="Fukuoka S."/>
            <person name="Nishikawa H."/>
            <person name="Benno Y."/>
        </authorList>
    </citation>
    <scope>NUCLEOTIDE SEQUENCE</scope>
    <source>
        <strain evidence="4">MM35</strain>
    </source>
</reference>
<dbReference type="RefSeq" id="WP_212818350.1">
    <property type="nucleotide sequence ID" value="NZ_AP023415.1"/>
</dbReference>
<feature type="region of interest" description="Disordered" evidence="2">
    <location>
        <begin position="30"/>
        <end position="54"/>
    </location>
</feature>
<evidence type="ECO:0008006" key="6">
    <source>
        <dbReference type="Google" id="ProtNLM"/>
    </source>
</evidence>
<keyword evidence="1" id="KW-0175">Coiled coil</keyword>
<evidence type="ECO:0000256" key="3">
    <source>
        <dbReference type="SAM" id="Phobius"/>
    </source>
</evidence>
<dbReference type="KEGG" id="vfa:MM35RIKEN_00980"/>
<dbReference type="EMBL" id="AP023415">
    <property type="protein sequence ID" value="BCK77906.1"/>
    <property type="molecule type" value="Genomic_DNA"/>
</dbReference>
<evidence type="ECO:0000256" key="1">
    <source>
        <dbReference type="SAM" id="Coils"/>
    </source>
</evidence>
<keyword evidence="5" id="KW-1185">Reference proteome</keyword>